<proteinExistence type="predicted"/>
<evidence type="ECO:0000313" key="3">
    <source>
        <dbReference type="EMBL" id="NYE49349.1"/>
    </source>
</evidence>
<dbReference type="Proteomes" id="UP000589036">
    <property type="component" value="Unassembled WGS sequence"/>
</dbReference>
<dbReference type="EMBL" id="JACCCC010000001">
    <property type="protein sequence ID" value="NYE49349.1"/>
    <property type="molecule type" value="Genomic_DNA"/>
</dbReference>
<name>A0A852TZD0_9ACTN</name>
<dbReference type="Pfam" id="PF26056">
    <property type="entry name" value="DUF8017"/>
    <property type="match status" value="1"/>
</dbReference>
<dbReference type="InterPro" id="IPR058330">
    <property type="entry name" value="DUF8017"/>
</dbReference>
<feature type="domain" description="DUF8017" evidence="2">
    <location>
        <begin position="69"/>
        <end position="254"/>
    </location>
</feature>
<reference evidence="3 4" key="1">
    <citation type="submission" date="2020-07" db="EMBL/GenBank/DDBJ databases">
        <title>Sequencing the genomes of 1000 actinobacteria strains.</title>
        <authorList>
            <person name="Klenk H.-P."/>
        </authorList>
    </citation>
    <scope>NUCLEOTIDE SEQUENCE [LARGE SCALE GENOMIC DNA]</scope>
    <source>
        <strain evidence="3 4">CXB654</strain>
    </source>
</reference>
<protein>
    <recommendedName>
        <fullName evidence="2">DUF8017 domain-containing protein</fullName>
    </recommendedName>
</protein>
<dbReference type="RefSeq" id="WP_179645026.1">
    <property type="nucleotide sequence ID" value="NZ_JACCCC010000001.1"/>
</dbReference>
<evidence type="ECO:0000259" key="2">
    <source>
        <dbReference type="Pfam" id="PF26056"/>
    </source>
</evidence>
<feature type="compositionally biased region" description="Acidic residues" evidence="1">
    <location>
        <begin position="41"/>
        <end position="51"/>
    </location>
</feature>
<dbReference type="AlphaFoldDB" id="A0A852TZD0"/>
<evidence type="ECO:0000256" key="1">
    <source>
        <dbReference type="SAM" id="MobiDB-lite"/>
    </source>
</evidence>
<evidence type="ECO:0000313" key="4">
    <source>
        <dbReference type="Proteomes" id="UP000589036"/>
    </source>
</evidence>
<feature type="region of interest" description="Disordered" evidence="1">
    <location>
        <begin position="34"/>
        <end position="69"/>
    </location>
</feature>
<gene>
    <name evidence="3" type="ORF">HDA32_004469</name>
</gene>
<organism evidence="3 4">
    <name type="scientific">Spinactinospora alkalitolerans</name>
    <dbReference type="NCBI Taxonomy" id="687207"/>
    <lineage>
        <taxon>Bacteria</taxon>
        <taxon>Bacillati</taxon>
        <taxon>Actinomycetota</taxon>
        <taxon>Actinomycetes</taxon>
        <taxon>Streptosporangiales</taxon>
        <taxon>Nocardiopsidaceae</taxon>
        <taxon>Spinactinospora</taxon>
    </lineage>
</organism>
<comment type="caution">
    <text evidence="3">The sequence shown here is derived from an EMBL/GenBank/DDBJ whole genome shotgun (WGS) entry which is preliminary data.</text>
</comment>
<accession>A0A852TZD0</accession>
<sequence>MMVALLAIVFAAVLVIAVTVVVISLRGNAQQAAAPAAPAEESSEPEPEPAGEPEPTQEPSSPPPPVPLMQEGWQLASVTKWGFVYEIPPSDDGWVFDGPTHLRGYEDDDGQPVLGMGGTSLYKENPCETWGSRADVGAQAVTDTDDTEEMARNVALKWAEYAFETEAGGRAATSVRSVEAFSSNDLTGHHAVIDATVQQPDADCQPPGGVVHAVAVPADQDDTGVRVFLVIADTGVDDALTEETIDTVISTLRDNDYDYGDQPA</sequence>
<keyword evidence="4" id="KW-1185">Reference proteome</keyword>